<dbReference type="SUPFAM" id="SSF48452">
    <property type="entry name" value="TPR-like"/>
    <property type="match status" value="2"/>
</dbReference>
<proteinExistence type="predicted"/>
<dbReference type="InterPro" id="IPR051412">
    <property type="entry name" value="Formin_Homology_Diaphanous_sf"/>
</dbReference>
<dbReference type="EMBL" id="BRYB01000542">
    <property type="protein sequence ID" value="GMI32270.1"/>
    <property type="molecule type" value="Genomic_DNA"/>
</dbReference>
<dbReference type="Proteomes" id="UP001165060">
    <property type="component" value="Unassembled WGS sequence"/>
</dbReference>
<evidence type="ECO:0000313" key="2">
    <source>
        <dbReference type="EMBL" id="GMI32270.1"/>
    </source>
</evidence>
<name>A0ABQ6MSR8_9STRA</name>
<evidence type="ECO:0000313" key="3">
    <source>
        <dbReference type="Proteomes" id="UP001165060"/>
    </source>
</evidence>
<protein>
    <submittedName>
        <fullName evidence="2">Uncharacterized protein</fullName>
    </submittedName>
</protein>
<accession>A0ABQ6MSR8</accession>
<dbReference type="Gene3D" id="1.25.40.10">
    <property type="entry name" value="Tetratricopeptide repeat domain"/>
    <property type="match status" value="2"/>
</dbReference>
<organism evidence="2 3">
    <name type="scientific">Tetraparma gracilis</name>
    <dbReference type="NCBI Taxonomy" id="2962635"/>
    <lineage>
        <taxon>Eukaryota</taxon>
        <taxon>Sar</taxon>
        <taxon>Stramenopiles</taxon>
        <taxon>Ochrophyta</taxon>
        <taxon>Bolidophyceae</taxon>
        <taxon>Parmales</taxon>
        <taxon>Triparmaceae</taxon>
        <taxon>Tetraparma</taxon>
    </lineage>
</organism>
<evidence type="ECO:0000256" key="1">
    <source>
        <dbReference type="SAM" id="MobiDB-lite"/>
    </source>
</evidence>
<comment type="caution">
    <text evidence="2">The sequence shown here is derived from an EMBL/GenBank/DDBJ whole genome shotgun (WGS) entry which is preliminary data.</text>
</comment>
<keyword evidence="3" id="KW-1185">Reference proteome</keyword>
<sequence>MTDYSKWDNLESDSDSDSGADAPPPAPARVPNPAPPPAPPAPEADLEASLSSVFTLAQNQFSSGDAAAALRTYSFFLNSCSPPPEFAGWSPSPAPLSPSAPPPLPPLPASYLTAPPPSSAKIPAPLLLRLYSNLSACHLSLGDLPSALHYAAGATEVVETNGLTQSNLPLDTVLARTKAYHFSGACQLRLAQDPPPGTAGAGPRPLLLRAKEHLKSALHSMSSLGPKEQEKLNASDIEADLRTCASLLNEFLKKASPPLSNPLPPGTTAADRVISGSYQEGMQRYRQGQLSASLECFKFAAESWEKSDRSNPATASLMVLAYSLQAKVTSEIRPSPETVAASAKILEEIDGKCKRAPLSKRRPASLLRKAGLMYQKARRLDDAARCILEALRCLGVTDVDVVAARVESGAFDNKRGEVGDEVAGGQEDARSEDARSEDVFELDASGNMTPVQSESPPPPLNIMSILSNMISLAGIYSAKKEFSKALKIAVAAISVTDTGAYMSATEEEKWSPEKRGLVVLSIYEVQSDCLAGARDFAASRAVAEEAAALAEKLGEWARASSMYVSMGHIERVSDRLDEAAAMFGKACEMYERGGEFLMSGATYLKAASFLQKPQAMDLPTARKNTIVEMLKKSLAAFKKAPKSANRSKGQFDANRALGFCYQSYFDYATNDELDVDAALAAFKDARDAFKAGGDGVPAESRARVCLELGNCCAKRRQEGDLRLAEIAFEEAAKGYAELGSLIKQNPPPYAQELDISRRSLDQVKKMLERV</sequence>
<gene>
    <name evidence="2" type="ORF">TeGR_g11342</name>
</gene>
<feature type="region of interest" description="Disordered" evidence="1">
    <location>
        <begin position="1"/>
        <end position="46"/>
    </location>
</feature>
<dbReference type="PANTHER" id="PTHR45691">
    <property type="entry name" value="PROTEIN DIAPHANOUS"/>
    <property type="match status" value="1"/>
</dbReference>
<feature type="compositionally biased region" description="Pro residues" evidence="1">
    <location>
        <begin position="22"/>
        <end position="42"/>
    </location>
</feature>
<dbReference type="PANTHER" id="PTHR45691:SF6">
    <property type="entry name" value="PROTEIN DIAPHANOUS"/>
    <property type="match status" value="1"/>
</dbReference>
<feature type="compositionally biased region" description="Basic and acidic residues" evidence="1">
    <location>
        <begin position="427"/>
        <end position="437"/>
    </location>
</feature>
<dbReference type="InterPro" id="IPR011990">
    <property type="entry name" value="TPR-like_helical_dom_sf"/>
</dbReference>
<reference evidence="2 3" key="1">
    <citation type="journal article" date="2023" name="Commun. Biol.">
        <title>Genome analysis of Parmales, the sister group of diatoms, reveals the evolutionary specialization of diatoms from phago-mixotrophs to photoautotrophs.</title>
        <authorList>
            <person name="Ban H."/>
            <person name="Sato S."/>
            <person name="Yoshikawa S."/>
            <person name="Yamada K."/>
            <person name="Nakamura Y."/>
            <person name="Ichinomiya M."/>
            <person name="Sato N."/>
            <person name="Blanc-Mathieu R."/>
            <person name="Endo H."/>
            <person name="Kuwata A."/>
            <person name="Ogata H."/>
        </authorList>
    </citation>
    <scope>NUCLEOTIDE SEQUENCE [LARGE SCALE GENOMIC DNA]</scope>
</reference>
<feature type="region of interest" description="Disordered" evidence="1">
    <location>
        <begin position="415"/>
        <end position="437"/>
    </location>
</feature>